<keyword evidence="1" id="KW-0378">Hydrolase</keyword>
<dbReference type="Gene3D" id="3.60.21.10">
    <property type="match status" value="1"/>
</dbReference>
<dbReference type="eggNOG" id="KOG3770">
    <property type="taxonomic scope" value="Eukaryota"/>
</dbReference>
<dbReference type="OrthoDB" id="282973at2759"/>
<protein>
    <submittedName>
        <fullName evidence="4">Uncharacterized protein</fullName>
    </submittedName>
</protein>
<dbReference type="RefSeq" id="XP_001259114.1">
    <property type="nucleotide sequence ID" value="XM_001259113.1"/>
</dbReference>
<feature type="signal peptide" evidence="3">
    <location>
        <begin position="1"/>
        <end position="19"/>
    </location>
</feature>
<dbReference type="VEuPathDB" id="FungiDB:NFIA_005800"/>
<evidence type="ECO:0000256" key="1">
    <source>
        <dbReference type="ARBA" id="ARBA00022801"/>
    </source>
</evidence>
<keyword evidence="5" id="KW-1185">Reference proteome</keyword>
<accession>A1DKH8</accession>
<dbReference type="CDD" id="cd00842">
    <property type="entry name" value="MPP_ASMase"/>
    <property type="match status" value="1"/>
</dbReference>
<evidence type="ECO:0000256" key="3">
    <source>
        <dbReference type="SAM" id="SignalP"/>
    </source>
</evidence>
<dbReference type="PANTHER" id="PTHR10340:SF34">
    <property type="entry name" value="SPHINGOMYELIN PHOSPHODIESTERASE"/>
    <property type="match status" value="1"/>
</dbReference>
<dbReference type="AlphaFoldDB" id="A1DKH8"/>
<dbReference type="PANTHER" id="PTHR10340">
    <property type="entry name" value="SPHINGOMYELIN PHOSPHODIESTERASE"/>
    <property type="match status" value="1"/>
</dbReference>
<proteinExistence type="predicted"/>
<dbReference type="GO" id="GO:0008081">
    <property type="term" value="F:phosphoric diester hydrolase activity"/>
    <property type="evidence" value="ECO:0007669"/>
    <property type="project" value="TreeGrafter"/>
</dbReference>
<sequence>MKIAGFLWLSLLGASIATGKTHGVVKRSTVSEILAGIKNTVTCAACEILAHLGNDDFVDVEDSDICEGAIAQEGPILAHDLRNMDIPSTATALFCTTIFGLCDYPAVSEYAVDFPSAKPMNASRPSPSGGTPIQVVDISDIHVDLSYETSTSYNCTRNICCQPYTLSDAPGNTSYPAGEFGDHSCDTPLSLEESMYAAIQELVPNAAFTIFTGDVVEGALNLVYGVIGNHDTAPVNCFPPADINTTISSQWAYDTLASDWTQWIGSTAATTVQDYGAYSVKYPDGNLRIISFHTNLYYKENFWLYEKSMETDPSGQLAWLVNELDAAETAGERVWLLGHMPMGWHTLSKLVLCVVMLRGRLRGLPVTIDKAILLPVEHLIQAEQEDAHIRLERTMSRSRSRTMA</sequence>
<dbReference type="HOGENOM" id="CLU_681675_0_0_1"/>
<name>A1DKH8_NEOFI</name>
<evidence type="ECO:0000256" key="2">
    <source>
        <dbReference type="ARBA" id="ARBA00023180"/>
    </source>
</evidence>
<dbReference type="OMA" id="EHAANTH"/>
<keyword evidence="3" id="KW-0732">Signal</keyword>
<organism evidence="4 5">
    <name type="scientific">Neosartorya fischeri (strain ATCC 1020 / DSM 3700 / CBS 544.65 / FGSC A1164 / JCM 1740 / NRRL 181 / WB 181)</name>
    <name type="common">Aspergillus fischerianus</name>
    <dbReference type="NCBI Taxonomy" id="331117"/>
    <lineage>
        <taxon>Eukaryota</taxon>
        <taxon>Fungi</taxon>
        <taxon>Dikarya</taxon>
        <taxon>Ascomycota</taxon>
        <taxon>Pezizomycotina</taxon>
        <taxon>Eurotiomycetes</taxon>
        <taxon>Eurotiomycetidae</taxon>
        <taxon>Eurotiales</taxon>
        <taxon>Aspergillaceae</taxon>
        <taxon>Aspergillus</taxon>
        <taxon>Aspergillus subgen. Fumigati</taxon>
    </lineage>
</organism>
<gene>
    <name evidence="4" type="ORF">NFIA_005800</name>
</gene>
<dbReference type="KEGG" id="nfi:NFIA_005800"/>
<reference evidence="5" key="1">
    <citation type="journal article" date="2008" name="PLoS Genet.">
        <title>Genomic islands in the pathogenic filamentous fungus Aspergillus fumigatus.</title>
        <authorList>
            <person name="Fedorova N.D."/>
            <person name="Khaldi N."/>
            <person name="Joardar V.S."/>
            <person name="Maiti R."/>
            <person name="Amedeo P."/>
            <person name="Anderson M.J."/>
            <person name="Crabtree J."/>
            <person name="Silva J.C."/>
            <person name="Badger J.H."/>
            <person name="Albarraq A."/>
            <person name="Angiuoli S."/>
            <person name="Bussey H."/>
            <person name="Bowyer P."/>
            <person name="Cotty P.J."/>
            <person name="Dyer P.S."/>
            <person name="Egan A."/>
            <person name="Galens K."/>
            <person name="Fraser-Liggett C.M."/>
            <person name="Haas B.J."/>
            <person name="Inman J.M."/>
            <person name="Kent R."/>
            <person name="Lemieux S."/>
            <person name="Malavazi I."/>
            <person name="Orvis J."/>
            <person name="Roemer T."/>
            <person name="Ronning C.M."/>
            <person name="Sundaram J.P."/>
            <person name="Sutton G."/>
            <person name="Turner G."/>
            <person name="Venter J.C."/>
            <person name="White O.R."/>
            <person name="Whitty B.R."/>
            <person name="Youngman P."/>
            <person name="Wolfe K.H."/>
            <person name="Goldman G.H."/>
            <person name="Wortman J.R."/>
            <person name="Jiang B."/>
            <person name="Denning D.W."/>
            <person name="Nierman W.C."/>
        </authorList>
    </citation>
    <scope>NUCLEOTIDE SEQUENCE [LARGE SCALE GENOMIC DNA]</scope>
    <source>
        <strain evidence="5">ATCC 1020 / DSM 3700 / CBS 544.65 / FGSC A1164 / JCM 1740 / NRRL 181 / WB 181</strain>
    </source>
</reference>
<dbReference type="Proteomes" id="UP000006702">
    <property type="component" value="Unassembled WGS sequence"/>
</dbReference>
<evidence type="ECO:0000313" key="5">
    <source>
        <dbReference type="Proteomes" id="UP000006702"/>
    </source>
</evidence>
<dbReference type="EMBL" id="DS027697">
    <property type="protein sequence ID" value="EAW17217.1"/>
    <property type="molecule type" value="Genomic_DNA"/>
</dbReference>
<dbReference type="GeneID" id="4585504"/>
<feature type="chain" id="PRO_5002634568" evidence="3">
    <location>
        <begin position="20"/>
        <end position="404"/>
    </location>
</feature>
<dbReference type="STRING" id="331117.A1DKH8"/>
<keyword evidence="2" id="KW-0325">Glycoprotein</keyword>
<dbReference type="InterPro" id="IPR041805">
    <property type="entry name" value="ASMase/PPN1_MPP"/>
</dbReference>
<dbReference type="SUPFAM" id="SSF56300">
    <property type="entry name" value="Metallo-dependent phosphatases"/>
    <property type="match status" value="1"/>
</dbReference>
<dbReference type="InterPro" id="IPR029052">
    <property type="entry name" value="Metallo-depent_PP-like"/>
</dbReference>
<evidence type="ECO:0000313" key="4">
    <source>
        <dbReference type="EMBL" id="EAW17217.1"/>
    </source>
</evidence>